<dbReference type="Proteomes" id="UP001497444">
    <property type="component" value="Chromosome 6"/>
</dbReference>
<evidence type="ECO:0000313" key="1">
    <source>
        <dbReference type="EMBL" id="CAK9275005.1"/>
    </source>
</evidence>
<gene>
    <name evidence="1" type="ORF">CSSPJE1EN1_LOCUS20483</name>
</gene>
<reference evidence="1" key="1">
    <citation type="submission" date="2024-02" db="EMBL/GenBank/DDBJ databases">
        <authorList>
            <consortium name="ELIXIR-Norway"/>
            <consortium name="Elixir Norway"/>
        </authorList>
    </citation>
    <scope>NUCLEOTIDE SEQUENCE</scope>
</reference>
<evidence type="ECO:0000313" key="2">
    <source>
        <dbReference type="Proteomes" id="UP001497444"/>
    </source>
</evidence>
<proteinExistence type="predicted"/>
<name>A0ABP0XBS3_9BRYO</name>
<dbReference type="EMBL" id="OZ020101">
    <property type="protein sequence ID" value="CAK9275005.1"/>
    <property type="molecule type" value="Genomic_DNA"/>
</dbReference>
<keyword evidence="2" id="KW-1185">Reference proteome</keyword>
<evidence type="ECO:0008006" key="3">
    <source>
        <dbReference type="Google" id="ProtNLM"/>
    </source>
</evidence>
<protein>
    <recommendedName>
        <fullName evidence="3">Transposase</fullName>
    </recommendedName>
</protein>
<accession>A0ABP0XBS3</accession>
<sequence>MRNLGLNSVATEVSAGMHIMAWSEDHVVESGSITAEGEVASSIPVEIDDEKAQLEVDEETQLEVDDAERGDIMAVRIKNFINASIFPAIIKGAAIKDLKKTSFLNQCGMRLIDKDTVEWFICLLDPCFNVKKPVVIKCTKTGASNVYTHLDKKHCITSSKTMATN</sequence>
<organism evidence="1 2">
    <name type="scientific">Sphagnum jensenii</name>
    <dbReference type="NCBI Taxonomy" id="128206"/>
    <lineage>
        <taxon>Eukaryota</taxon>
        <taxon>Viridiplantae</taxon>
        <taxon>Streptophyta</taxon>
        <taxon>Embryophyta</taxon>
        <taxon>Bryophyta</taxon>
        <taxon>Sphagnophytina</taxon>
        <taxon>Sphagnopsida</taxon>
        <taxon>Sphagnales</taxon>
        <taxon>Sphagnaceae</taxon>
        <taxon>Sphagnum</taxon>
    </lineage>
</organism>